<protein>
    <submittedName>
        <fullName evidence="1">Uncharacterized protein</fullName>
    </submittedName>
</protein>
<dbReference type="RefSeq" id="XP_066720649.1">
    <property type="nucleotide sequence ID" value="XM_066852508.1"/>
</dbReference>
<keyword evidence="2" id="KW-1185">Reference proteome</keyword>
<comment type="caution">
    <text evidence="1">The sequence shown here is derived from an EMBL/GenBank/DDBJ whole genome shotgun (WGS) entry which is preliminary data.</text>
</comment>
<sequence length="127" mass="14498">MASPDGAGTTYGTTPAILTAVSKYLHSLARQLWRLFIGAQIFRLGSLRDGSVTPLLRFFASQPRWMLPYYRHIIAQSPLESFRALDRSLAWRRQHLLENPIQYHHSSEEEIRDAYLASGLQPSDLDL</sequence>
<proteinExistence type="predicted"/>
<evidence type="ECO:0000313" key="1">
    <source>
        <dbReference type="EMBL" id="KAK8086125.1"/>
    </source>
</evidence>
<dbReference type="Proteomes" id="UP001480595">
    <property type="component" value="Unassembled WGS sequence"/>
</dbReference>
<dbReference type="EMBL" id="JAQQWL010000002">
    <property type="protein sequence ID" value="KAK8086125.1"/>
    <property type="molecule type" value="Genomic_DNA"/>
</dbReference>
<gene>
    <name evidence="1" type="ORF">PG994_001099</name>
</gene>
<evidence type="ECO:0000313" key="2">
    <source>
        <dbReference type="Proteomes" id="UP001480595"/>
    </source>
</evidence>
<name>A0ABR1WSI9_9PEZI</name>
<reference evidence="1 2" key="1">
    <citation type="submission" date="2023-01" db="EMBL/GenBank/DDBJ databases">
        <title>Analysis of 21 Apiospora genomes using comparative genomics revels a genus with tremendous synthesis potential of carbohydrate active enzymes and secondary metabolites.</title>
        <authorList>
            <person name="Sorensen T."/>
        </authorList>
    </citation>
    <scope>NUCLEOTIDE SEQUENCE [LARGE SCALE GENOMIC DNA]</scope>
    <source>
        <strain evidence="1 2">CBS 135458</strain>
    </source>
</reference>
<organism evidence="1 2">
    <name type="scientific">Apiospora phragmitis</name>
    <dbReference type="NCBI Taxonomy" id="2905665"/>
    <lineage>
        <taxon>Eukaryota</taxon>
        <taxon>Fungi</taxon>
        <taxon>Dikarya</taxon>
        <taxon>Ascomycota</taxon>
        <taxon>Pezizomycotina</taxon>
        <taxon>Sordariomycetes</taxon>
        <taxon>Xylariomycetidae</taxon>
        <taxon>Amphisphaeriales</taxon>
        <taxon>Apiosporaceae</taxon>
        <taxon>Apiospora</taxon>
    </lineage>
</organism>
<dbReference type="GeneID" id="92085571"/>
<accession>A0ABR1WSI9</accession>